<dbReference type="EMBL" id="OZ035831">
    <property type="protein sequence ID" value="CAL1616200.1"/>
    <property type="molecule type" value="Genomic_DNA"/>
</dbReference>
<keyword evidence="2" id="KW-1185">Reference proteome</keyword>
<proteinExistence type="predicted"/>
<evidence type="ECO:0000313" key="2">
    <source>
        <dbReference type="Proteomes" id="UP001497482"/>
    </source>
</evidence>
<name>A0AAV2MS96_KNICA</name>
<reference evidence="1 2" key="1">
    <citation type="submission" date="2024-04" db="EMBL/GenBank/DDBJ databases">
        <authorList>
            <person name="Waldvogel A.-M."/>
            <person name="Schoenle A."/>
        </authorList>
    </citation>
    <scope>NUCLEOTIDE SEQUENCE [LARGE SCALE GENOMIC DNA]</scope>
</reference>
<dbReference type="Proteomes" id="UP001497482">
    <property type="component" value="Chromosome 9"/>
</dbReference>
<sequence length="92" mass="10310">MIAGLVRSAVPSARLNTSKVAIEVISQLFKASRDFKAFLPFSHCGHVLVLLRPLIWCPTSVPRDYDECLRRLIARRQLAPIAPAWPQPVIGY</sequence>
<evidence type="ECO:0000313" key="1">
    <source>
        <dbReference type="EMBL" id="CAL1616200.1"/>
    </source>
</evidence>
<gene>
    <name evidence="1" type="ORF">KC01_LOCUS42010</name>
</gene>
<protein>
    <submittedName>
        <fullName evidence="1">Uncharacterized protein</fullName>
    </submittedName>
</protein>
<organism evidence="1 2">
    <name type="scientific">Knipowitschia caucasica</name>
    <name type="common">Caucasian dwarf goby</name>
    <name type="synonym">Pomatoschistus caucasicus</name>
    <dbReference type="NCBI Taxonomy" id="637954"/>
    <lineage>
        <taxon>Eukaryota</taxon>
        <taxon>Metazoa</taxon>
        <taxon>Chordata</taxon>
        <taxon>Craniata</taxon>
        <taxon>Vertebrata</taxon>
        <taxon>Euteleostomi</taxon>
        <taxon>Actinopterygii</taxon>
        <taxon>Neopterygii</taxon>
        <taxon>Teleostei</taxon>
        <taxon>Neoteleostei</taxon>
        <taxon>Acanthomorphata</taxon>
        <taxon>Gobiaria</taxon>
        <taxon>Gobiiformes</taxon>
        <taxon>Gobioidei</taxon>
        <taxon>Gobiidae</taxon>
        <taxon>Gobiinae</taxon>
        <taxon>Knipowitschia</taxon>
    </lineage>
</organism>
<dbReference type="AlphaFoldDB" id="A0AAV2MS96"/>
<accession>A0AAV2MS96</accession>